<dbReference type="Pfam" id="PF08761">
    <property type="entry name" value="dUTPase_2"/>
    <property type="match status" value="1"/>
</dbReference>
<dbReference type="InterPro" id="IPR014871">
    <property type="entry name" value="dUTPase/dCTP_pyrophosphatase"/>
</dbReference>
<dbReference type="SUPFAM" id="SSF101386">
    <property type="entry name" value="all-alpha NTP pyrophosphatases"/>
    <property type="match status" value="1"/>
</dbReference>
<protein>
    <submittedName>
        <fullName evidence="1">NTP-PPase-like protein</fullName>
    </submittedName>
</protein>
<accession>A0A8S5NQC0</accession>
<dbReference type="Gene3D" id="1.10.4010.10">
    <property type="entry name" value="Type II deoxyuridine triphosphatase"/>
    <property type="match status" value="1"/>
</dbReference>
<name>A0A8S5NQC0_9CAUD</name>
<evidence type="ECO:0000313" key="1">
    <source>
        <dbReference type="EMBL" id="DAD96567.1"/>
    </source>
</evidence>
<reference evidence="1" key="1">
    <citation type="journal article" date="2021" name="Proc. Natl. Acad. Sci. U.S.A.">
        <title>A Catalog of Tens of Thousands of Viruses from Human Metagenomes Reveals Hidden Associations with Chronic Diseases.</title>
        <authorList>
            <person name="Tisza M.J."/>
            <person name="Buck C.B."/>
        </authorList>
    </citation>
    <scope>NUCLEOTIDE SEQUENCE</scope>
    <source>
        <strain evidence="1">CtSP74</strain>
    </source>
</reference>
<proteinExistence type="predicted"/>
<dbReference type="EMBL" id="BK015221">
    <property type="protein sequence ID" value="DAD96567.1"/>
    <property type="molecule type" value="Genomic_DNA"/>
</dbReference>
<sequence length="132" mass="15908">MSDLNLYHNLRDLQLIQHEVDKHMDVWEREKIVTALSEEFHEWYNAIGFFKIWKKHKTPIEKQLDELADCLAFALSLLNDDEKHFEIDRCATVLNRNNEQHIKLMRNEIEHGELFSKKSTQYCLQTVSWICY</sequence>
<organism evidence="1">
    <name type="scientific">Siphoviridae sp. ctSP74</name>
    <dbReference type="NCBI Taxonomy" id="2826343"/>
    <lineage>
        <taxon>Viruses</taxon>
        <taxon>Duplodnaviria</taxon>
        <taxon>Heunggongvirae</taxon>
        <taxon>Uroviricota</taxon>
        <taxon>Caudoviricetes</taxon>
    </lineage>
</organism>